<dbReference type="GO" id="GO:0004930">
    <property type="term" value="F:G protein-coupled receptor activity"/>
    <property type="evidence" value="ECO:0000318"/>
    <property type="project" value="GO_Central"/>
</dbReference>
<dbReference type="OMA" id="SQRMHRT"/>
<reference evidence="15" key="1">
    <citation type="submission" date="2015-02" db="EMBL/GenBank/DDBJ databases">
        <title>Genome sequencing for Strongylocentrotus purpuratus.</title>
        <authorList>
            <person name="Murali S."/>
            <person name="Liu Y."/>
            <person name="Vee V."/>
            <person name="English A."/>
            <person name="Wang M."/>
            <person name="Skinner E."/>
            <person name="Han Y."/>
            <person name="Muzny D.M."/>
            <person name="Worley K.C."/>
            <person name="Gibbs R.A."/>
        </authorList>
    </citation>
    <scope>NUCLEOTIDE SEQUENCE</scope>
</reference>
<dbReference type="FunCoup" id="A0A7M7LVT1">
    <property type="interactions" value="899"/>
</dbReference>
<feature type="transmembrane region" description="Helical" evidence="12">
    <location>
        <begin position="254"/>
        <end position="277"/>
    </location>
</feature>
<evidence type="ECO:0000313" key="14">
    <source>
        <dbReference type="EnsemblMetazoa" id="XP_011666084"/>
    </source>
</evidence>
<keyword evidence="6 12" id="KW-0472">Membrane</keyword>
<dbReference type="KEGG" id="spu:100894075"/>
<evidence type="ECO:0000256" key="11">
    <source>
        <dbReference type="RuleBase" id="RU000688"/>
    </source>
</evidence>
<keyword evidence="2" id="KW-1003">Cell membrane</keyword>
<dbReference type="FunFam" id="1.20.1070.10:FF:001308">
    <property type="entry name" value="Uncharacterized protein"/>
    <property type="match status" value="1"/>
</dbReference>
<keyword evidence="4 12" id="KW-1133">Transmembrane helix</keyword>
<dbReference type="SUPFAM" id="SSF81321">
    <property type="entry name" value="Family A G protein-coupled receptor-like"/>
    <property type="match status" value="1"/>
</dbReference>
<evidence type="ECO:0000256" key="8">
    <source>
        <dbReference type="ARBA" id="ARBA00023170"/>
    </source>
</evidence>
<dbReference type="AlphaFoldDB" id="A0A7M7LVT1"/>
<dbReference type="GO" id="GO:0005886">
    <property type="term" value="C:plasma membrane"/>
    <property type="evidence" value="ECO:0000318"/>
    <property type="project" value="GO_Central"/>
</dbReference>
<evidence type="ECO:0000259" key="13">
    <source>
        <dbReference type="PROSITE" id="PS50262"/>
    </source>
</evidence>
<dbReference type="SMART" id="SM01381">
    <property type="entry name" value="7TM_GPCR_Srsx"/>
    <property type="match status" value="1"/>
</dbReference>
<comment type="subcellular location">
    <subcellularLocation>
        <location evidence="1">Cell membrane</location>
        <topology evidence="1">Multi-pass membrane protein</topology>
    </subcellularLocation>
</comment>
<dbReference type="PROSITE" id="PS00237">
    <property type="entry name" value="G_PROTEIN_RECEP_F1_1"/>
    <property type="match status" value="1"/>
</dbReference>
<evidence type="ECO:0000256" key="3">
    <source>
        <dbReference type="ARBA" id="ARBA00022692"/>
    </source>
</evidence>
<proteinExistence type="inferred from homology"/>
<dbReference type="OrthoDB" id="10021141at2759"/>
<evidence type="ECO:0000313" key="15">
    <source>
        <dbReference type="Proteomes" id="UP000007110"/>
    </source>
</evidence>
<evidence type="ECO:0000256" key="1">
    <source>
        <dbReference type="ARBA" id="ARBA00004651"/>
    </source>
</evidence>
<organism evidence="14 15">
    <name type="scientific">Strongylocentrotus purpuratus</name>
    <name type="common">Purple sea urchin</name>
    <dbReference type="NCBI Taxonomy" id="7668"/>
    <lineage>
        <taxon>Eukaryota</taxon>
        <taxon>Metazoa</taxon>
        <taxon>Echinodermata</taxon>
        <taxon>Eleutherozoa</taxon>
        <taxon>Echinozoa</taxon>
        <taxon>Echinoidea</taxon>
        <taxon>Euechinoidea</taxon>
        <taxon>Echinacea</taxon>
        <taxon>Camarodonta</taxon>
        <taxon>Echinidea</taxon>
        <taxon>Strongylocentrotidae</taxon>
        <taxon>Strongylocentrotus</taxon>
    </lineage>
</organism>
<dbReference type="EnsemblMetazoa" id="XM_011667782">
    <property type="protein sequence ID" value="XP_011666084"/>
    <property type="gene ID" value="LOC100894075"/>
</dbReference>
<feature type="transmembrane region" description="Helical" evidence="12">
    <location>
        <begin position="117"/>
        <end position="136"/>
    </location>
</feature>
<name>A0A7M7LVT1_STRPU</name>
<dbReference type="GO" id="GO:0042923">
    <property type="term" value="F:neuropeptide binding"/>
    <property type="evidence" value="ECO:0000318"/>
    <property type="project" value="GO_Central"/>
</dbReference>
<dbReference type="PANTHER" id="PTHR45695:SF23">
    <property type="entry name" value="GALANIN-LIKE G-PROTEIN COUPLED RECEPTOR NPR-9"/>
    <property type="match status" value="1"/>
</dbReference>
<keyword evidence="3 11" id="KW-0812">Transmembrane</keyword>
<dbReference type="GeneID" id="100894075"/>
<feature type="transmembrane region" description="Helical" evidence="12">
    <location>
        <begin position="297"/>
        <end position="316"/>
    </location>
</feature>
<keyword evidence="15" id="KW-1185">Reference proteome</keyword>
<keyword evidence="9" id="KW-0325">Glycoprotein</keyword>
<keyword evidence="7" id="KW-1015">Disulfide bond</keyword>
<dbReference type="Proteomes" id="UP000007110">
    <property type="component" value="Unassembled WGS sequence"/>
</dbReference>
<feature type="transmembrane region" description="Helical" evidence="12">
    <location>
        <begin position="156"/>
        <end position="177"/>
    </location>
</feature>
<dbReference type="InterPro" id="IPR017452">
    <property type="entry name" value="GPCR_Rhodpsn_7TM"/>
</dbReference>
<evidence type="ECO:0000256" key="7">
    <source>
        <dbReference type="ARBA" id="ARBA00023157"/>
    </source>
</evidence>
<evidence type="ECO:0000256" key="9">
    <source>
        <dbReference type="ARBA" id="ARBA00023180"/>
    </source>
</evidence>
<feature type="transmembrane region" description="Helical" evidence="12">
    <location>
        <begin position="197"/>
        <end position="224"/>
    </location>
</feature>
<evidence type="ECO:0000256" key="5">
    <source>
        <dbReference type="ARBA" id="ARBA00023040"/>
    </source>
</evidence>
<dbReference type="Gene3D" id="1.20.1070.10">
    <property type="entry name" value="Rhodopsin 7-helix transmembrane proteins"/>
    <property type="match status" value="1"/>
</dbReference>
<keyword evidence="10 11" id="KW-0807">Transducer</keyword>
<reference evidence="14" key="2">
    <citation type="submission" date="2021-01" db="UniProtKB">
        <authorList>
            <consortium name="EnsemblMetazoa"/>
        </authorList>
    </citation>
    <scope>IDENTIFICATION</scope>
</reference>
<keyword evidence="8 11" id="KW-0675">Receptor</keyword>
<dbReference type="InParanoid" id="A0A7M7LVT1"/>
<dbReference type="InterPro" id="IPR000276">
    <property type="entry name" value="GPCR_Rhodpsn"/>
</dbReference>
<feature type="domain" description="G-protein coupled receptors family 1 profile" evidence="13">
    <location>
        <begin position="55"/>
        <end position="313"/>
    </location>
</feature>
<comment type="similarity">
    <text evidence="11">Belongs to the G-protein coupled receptor 1 family.</text>
</comment>
<feature type="transmembrane region" description="Helical" evidence="12">
    <location>
        <begin position="37"/>
        <end position="64"/>
    </location>
</feature>
<dbReference type="PRINTS" id="PR00237">
    <property type="entry name" value="GPCRRHODOPSN"/>
</dbReference>
<dbReference type="PANTHER" id="PTHR45695">
    <property type="entry name" value="LEUCOKININ RECEPTOR-RELATED"/>
    <property type="match status" value="1"/>
</dbReference>
<sequence>MMRLPYPPPMGMGSQRNMTYMSSCGYRPADCDYVHDFYIVALPLLVIIIVIGFVTNLLVLYIIVAYKTMRTVPNCYAANICITDIIFLIMASITDVAEYARGVSGMAKSVIPRSVSVYFHLVLTNATCAMLCALAFDRYLAIVHPFRFKRFRTVKFAFIVGVVAWFVSFAVCTPIYAGELAESIYEAFTFHDFVLAIIISCIFSYVLPLMVIACCYVTILCSLFSKASSLRGGSSSSSSSSNGLESRMLKRNLAVLKSILIIALVFALNYGVFYAVYLWLSLCAPQNFRKVFTASHVASLLECVGLCLNPIIYGLMQPNFRPYLKDIRDRIKERRGRCCQRGRAFKEVNSNAITMGTKETSLTESKKDHLETVSKIQ</sequence>
<dbReference type="GO" id="GO:0007218">
    <property type="term" value="P:neuropeptide signaling pathway"/>
    <property type="evidence" value="ECO:0000318"/>
    <property type="project" value="GO_Central"/>
</dbReference>
<feature type="transmembrane region" description="Helical" evidence="12">
    <location>
        <begin position="76"/>
        <end position="97"/>
    </location>
</feature>
<evidence type="ECO:0000256" key="2">
    <source>
        <dbReference type="ARBA" id="ARBA00022475"/>
    </source>
</evidence>
<dbReference type="GO" id="GO:0043005">
    <property type="term" value="C:neuron projection"/>
    <property type="evidence" value="ECO:0000318"/>
    <property type="project" value="GO_Central"/>
</dbReference>
<evidence type="ECO:0000256" key="12">
    <source>
        <dbReference type="SAM" id="Phobius"/>
    </source>
</evidence>
<protein>
    <recommendedName>
        <fullName evidence="13">G-protein coupled receptors family 1 profile domain-containing protein</fullName>
    </recommendedName>
</protein>
<evidence type="ECO:0000256" key="4">
    <source>
        <dbReference type="ARBA" id="ARBA00022989"/>
    </source>
</evidence>
<accession>A0A7M7LVT1</accession>
<keyword evidence="5 11" id="KW-0297">G-protein coupled receptor</keyword>
<evidence type="ECO:0000256" key="10">
    <source>
        <dbReference type="ARBA" id="ARBA00023224"/>
    </source>
</evidence>
<evidence type="ECO:0000256" key="6">
    <source>
        <dbReference type="ARBA" id="ARBA00023136"/>
    </source>
</evidence>
<dbReference type="RefSeq" id="XP_011666084.2">
    <property type="nucleotide sequence ID" value="XM_011667782.2"/>
</dbReference>
<dbReference type="PROSITE" id="PS50262">
    <property type="entry name" value="G_PROTEIN_RECEP_F1_2"/>
    <property type="match status" value="1"/>
</dbReference>
<dbReference type="Pfam" id="PF00001">
    <property type="entry name" value="7tm_1"/>
    <property type="match status" value="1"/>
</dbReference>